<accession>A0A916SM92</accession>
<evidence type="ECO:0000313" key="12">
    <source>
        <dbReference type="Proteomes" id="UP000620596"/>
    </source>
</evidence>
<comment type="subcellular location">
    <subcellularLocation>
        <location evidence="2">Cell inner membrane</location>
        <topology evidence="2">Multi-pass membrane protein</topology>
    </subcellularLocation>
</comment>
<dbReference type="Proteomes" id="UP000620596">
    <property type="component" value="Unassembled WGS sequence"/>
</dbReference>
<dbReference type="GO" id="GO:0000156">
    <property type="term" value="F:phosphorelay response regulator activity"/>
    <property type="evidence" value="ECO:0007669"/>
    <property type="project" value="TreeGrafter"/>
</dbReference>
<feature type="domain" description="PAC" evidence="10">
    <location>
        <begin position="331"/>
        <end position="383"/>
    </location>
</feature>
<evidence type="ECO:0000259" key="10">
    <source>
        <dbReference type="PROSITE" id="PS50113"/>
    </source>
</evidence>
<evidence type="ECO:0000256" key="4">
    <source>
        <dbReference type="ARBA" id="ARBA00022553"/>
    </source>
</evidence>
<dbReference type="PROSITE" id="PS50113">
    <property type="entry name" value="PAC"/>
    <property type="match status" value="2"/>
</dbReference>
<comment type="caution">
    <text evidence="11">The sequence shown here is derived from an EMBL/GenBank/DDBJ whole genome shotgun (WGS) entry which is preliminary data.</text>
</comment>
<dbReference type="Pfam" id="PF13185">
    <property type="entry name" value="GAF_2"/>
    <property type="match status" value="1"/>
</dbReference>
<dbReference type="PANTHER" id="PTHR42878:SF15">
    <property type="entry name" value="BACTERIOPHYTOCHROME"/>
    <property type="match status" value="1"/>
</dbReference>
<evidence type="ECO:0000256" key="1">
    <source>
        <dbReference type="ARBA" id="ARBA00000085"/>
    </source>
</evidence>
<name>A0A916SM92_9BURK</name>
<dbReference type="PANTHER" id="PTHR42878">
    <property type="entry name" value="TWO-COMPONENT HISTIDINE KINASE"/>
    <property type="match status" value="1"/>
</dbReference>
<dbReference type="SUPFAM" id="SSF55785">
    <property type="entry name" value="PYP-like sensor domain (PAS domain)"/>
    <property type="match status" value="2"/>
</dbReference>
<dbReference type="Pfam" id="PF08447">
    <property type="entry name" value="PAS_3"/>
    <property type="match status" value="2"/>
</dbReference>
<dbReference type="InterPro" id="IPR003594">
    <property type="entry name" value="HATPase_dom"/>
</dbReference>
<dbReference type="GO" id="GO:0005886">
    <property type="term" value="C:plasma membrane"/>
    <property type="evidence" value="ECO:0007669"/>
    <property type="project" value="UniProtKB-SubCell"/>
</dbReference>
<feature type="domain" description="Histidine kinase" evidence="8">
    <location>
        <begin position="394"/>
        <end position="606"/>
    </location>
</feature>
<dbReference type="FunFam" id="3.30.565.10:FF:000006">
    <property type="entry name" value="Sensor histidine kinase WalK"/>
    <property type="match status" value="1"/>
</dbReference>
<dbReference type="Gene3D" id="3.30.450.40">
    <property type="match status" value="1"/>
</dbReference>
<dbReference type="CDD" id="cd00082">
    <property type="entry name" value="HisKA"/>
    <property type="match status" value="1"/>
</dbReference>
<dbReference type="InterPro" id="IPR003661">
    <property type="entry name" value="HisK_dim/P_dom"/>
</dbReference>
<dbReference type="PROSITE" id="PS50112">
    <property type="entry name" value="PAS"/>
    <property type="match status" value="1"/>
</dbReference>
<dbReference type="AlphaFoldDB" id="A0A916SM92"/>
<dbReference type="InterPro" id="IPR003018">
    <property type="entry name" value="GAF"/>
</dbReference>
<dbReference type="SMART" id="SM00086">
    <property type="entry name" value="PAC"/>
    <property type="match status" value="2"/>
</dbReference>
<proteinExistence type="predicted"/>
<dbReference type="NCBIfam" id="TIGR00229">
    <property type="entry name" value="sensory_box"/>
    <property type="match status" value="1"/>
</dbReference>
<dbReference type="Gene3D" id="1.10.287.130">
    <property type="match status" value="1"/>
</dbReference>
<dbReference type="Pfam" id="PF02518">
    <property type="entry name" value="HATPase_c"/>
    <property type="match status" value="1"/>
</dbReference>
<evidence type="ECO:0000256" key="3">
    <source>
        <dbReference type="ARBA" id="ARBA00012438"/>
    </source>
</evidence>
<dbReference type="Gene3D" id="3.30.565.10">
    <property type="entry name" value="Histidine kinase-like ATPase, C-terminal domain"/>
    <property type="match status" value="1"/>
</dbReference>
<dbReference type="InterPro" id="IPR050351">
    <property type="entry name" value="BphY/WalK/GraS-like"/>
</dbReference>
<evidence type="ECO:0000313" key="11">
    <source>
        <dbReference type="EMBL" id="GGB04402.1"/>
    </source>
</evidence>
<dbReference type="InterPro" id="IPR029016">
    <property type="entry name" value="GAF-like_dom_sf"/>
</dbReference>
<dbReference type="InterPro" id="IPR035965">
    <property type="entry name" value="PAS-like_dom_sf"/>
</dbReference>
<dbReference type="GO" id="GO:0030295">
    <property type="term" value="F:protein kinase activator activity"/>
    <property type="evidence" value="ECO:0007669"/>
    <property type="project" value="TreeGrafter"/>
</dbReference>
<dbReference type="GO" id="GO:0000155">
    <property type="term" value="F:phosphorelay sensor kinase activity"/>
    <property type="evidence" value="ECO:0007669"/>
    <property type="project" value="InterPro"/>
</dbReference>
<evidence type="ECO:0000259" key="8">
    <source>
        <dbReference type="PROSITE" id="PS50109"/>
    </source>
</evidence>
<comment type="catalytic activity">
    <reaction evidence="1">
        <text>ATP + protein L-histidine = ADP + protein N-phospho-L-histidine.</text>
        <dbReference type="EC" id="2.7.13.3"/>
    </reaction>
</comment>
<dbReference type="PROSITE" id="PS50109">
    <property type="entry name" value="HIS_KIN"/>
    <property type="match status" value="1"/>
</dbReference>
<dbReference type="GO" id="GO:0007234">
    <property type="term" value="P:osmosensory signaling via phosphorelay pathway"/>
    <property type="evidence" value="ECO:0007669"/>
    <property type="project" value="TreeGrafter"/>
</dbReference>
<dbReference type="InterPro" id="IPR036097">
    <property type="entry name" value="HisK_dim/P_sf"/>
</dbReference>
<keyword evidence="12" id="KW-1185">Reference proteome</keyword>
<organism evidence="11 12">
    <name type="scientific">Polaromonas eurypsychrophila</name>
    <dbReference type="NCBI Taxonomy" id="1614635"/>
    <lineage>
        <taxon>Bacteria</taxon>
        <taxon>Pseudomonadati</taxon>
        <taxon>Pseudomonadota</taxon>
        <taxon>Betaproteobacteria</taxon>
        <taxon>Burkholderiales</taxon>
        <taxon>Comamonadaceae</taxon>
        <taxon>Polaromonas</taxon>
    </lineage>
</organism>
<dbReference type="PRINTS" id="PR00344">
    <property type="entry name" value="BCTRLSENSOR"/>
</dbReference>
<evidence type="ECO:0000256" key="5">
    <source>
        <dbReference type="ARBA" id="ARBA00022679"/>
    </source>
</evidence>
<dbReference type="SUPFAM" id="SSF55781">
    <property type="entry name" value="GAF domain-like"/>
    <property type="match status" value="1"/>
</dbReference>
<dbReference type="SUPFAM" id="SSF47384">
    <property type="entry name" value="Homodimeric domain of signal transducing histidine kinase"/>
    <property type="match status" value="1"/>
</dbReference>
<gene>
    <name evidence="11" type="ORF">GCM10011496_26720</name>
</gene>
<evidence type="ECO:0000259" key="9">
    <source>
        <dbReference type="PROSITE" id="PS50112"/>
    </source>
</evidence>
<dbReference type="SMART" id="SM00065">
    <property type="entry name" value="GAF"/>
    <property type="match status" value="1"/>
</dbReference>
<dbReference type="SUPFAM" id="SSF55874">
    <property type="entry name" value="ATPase domain of HSP90 chaperone/DNA topoisomerase II/histidine kinase"/>
    <property type="match status" value="1"/>
</dbReference>
<evidence type="ECO:0000256" key="7">
    <source>
        <dbReference type="ARBA" id="ARBA00023136"/>
    </source>
</evidence>
<evidence type="ECO:0000256" key="2">
    <source>
        <dbReference type="ARBA" id="ARBA00004429"/>
    </source>
</evidence>
<reference evidence="11" key="2">
    <citation type="submission" date="2020-09" db="EMBL/GenBank/DDBJ databases">
        <authorList>
            <person name="Sun Q."/>
            <person name="Zhou Y."/>
        </authorList>
    </citation>
    <scope>NUCLEOTIDE SEQUENCE</scope>
    <source>
        <strain evidence="11">CGMCC 1.15322</strain>
    </source>
</reference>
<sequence length="606" mass="67167">MTLECLENGTPFDVQVEMVTGTGRLIWVRSLGQAVRDGKGNMVRMQGALQDVTARVQAEQEVQAHLQTLQRAAEAAQAITQHRSLDAMMQEVADQARTIVGAHQAIISLTQNSGWAQSITALSLSDKYAAFRHLMEPPDGSGIYAVVCETNRPQRLTQAELEVHPRWRGFGTYADKHPAMRGWLAVPLTGRDGTNIGVLQLSDKLEGEFTQQDEYIATELAELTQIAIDNVKLLAQVQELNTGLEEKIAVRTRELARQEALFRALAEQAPHPIWTIDPRGGATFISRAWYQLFGGKPPDWQGQGWMDLIHPDDVAGLNDSWLTHRKTRTPYTGTRRLRARDGSYRIMSYSVSPVLNDRDRVMFWVGIDVDITEIKAIETALRMSNSELEAFSYSVSHDLRSPLNTIDGFSRLLFKELGASQGARTQHYLTRIQSSVSQMGQLIEGLLSLAHVTRLELRYQPVDLSAISREVLDSLRIHAPARDVNAVVASGLAAHGDMRLLRSVMENLIGNAWKFSERREHTQIEVGWSAGQAAFFVRDNGAGFDMAYAAKLFGTFERLHGITEFAGTGIGLATVSRVIARHGGRIWAAAAPDQGATFFFTLPVPS</sequence>
<dbReference type="SMART" id="SM00091">
    <property type="entry name" value="PAS"/>
    <property type="match status" value="1"/>
</dbReference>
<dbReference type="SMART" id="SM00388">
    <property type="entry name" value="HisKA"/>
    <property type="match status" value="1"/>
</dbReference>
<dbReference type="InterPro" id="IPR013655">
    <property type="entry name" value="PAS_fold_3"/>
</dbReference>
<dbReference type="InterPro" id="IPR000014">
    <property type="entry name" value="PAS"/>
</dbReference>
<reference evidence="11" key="1">
    <citation type="journal article" date="2014" name="Int. J. Syst. Evol. Microbiol.">
        <title>Complete genome sequence of Corynebacterium casei LMG S-19264T (=DSM 44701T), isolated from a smear-ripened cheese.</title>
        <authorList>
            <consortium name="US DOE Joint Genome Institute (JGI-PGF)"/>
            <person name="Walter F."/>
            <person name="Albersmeier A."/>
            <person name="Kalinowski J."/>
            <person name="Ruckert C."/>
        </authorList>
    </citation>
    <scope>NUCLEOTIDE SEQUENCE</scope>
    <source>
        <strain evidence="11">CGMCC 1.15322</strain>
    </source>
</reference>
<feature type="domain" description="PAS" evidence="9">
    <location>
        <begin position="258"/>
        <end position="313"/>
    </location>
</feature>
<dbReference type="CDD" id="cd00130">
    <property type="entry name" value="PAS"/>
    <property type="match status" value="1"/>
</dbReference>
<protein>
    <recommendedName>
        <fullName evidence="3">histidine kinase</fullName>
        <ecNumber evidence="3">2.7.13.3</ecNumber>
    </recommendedName>
</protein>
<dbReference type="InterPro" id="IPR004358">
    <property type="entry name" value="Sig_transdc_His_kin-like_C"/>
</dbReference>
<dbReference type="SMART" id="SM00387">
    <property type="entry name" value="HATPase_c"/>
    <property type="match status" value="1"/>
</dbReference>
<dbReference type="EMBL" id="BMIG01000009">
    <property type="protein sequence ID" value="GGB04402.1"/>
    <property type="molecule type" value="Genomic_DNA"/>
</dbReference>
<dbReference type="InterPro" id="IPR000700">
    <property type="entry name" value="PAS-assoc_C"/>
</dbReference>
<keyword evidence="4" id="KW-0597">Phosphoprotein</keyword>
<keyword evidence="6" id="KW-0418">Kinase</keyword>
<dbReference type="InterPro" id="IPR005467">
    <property type="entry name" value="His_kinase_dom"/>
</dbReference>
<dbReference type="Pfam" id="PF00512">
    <property type="entry name" value="HisKA"/>
    <property type="match status" value="1"/>
</dbReference>
<dbReference type="InterPro" id="IPR036890">
    <property type="entry name" value="HATPase_C_sf"/>
</dbReference>
<evidence type="ECO:0000256" key="6">
    <source>
        <dbReference type="ARBA" id="ARBA00022777"/>
    </source>
</evidence>
<keyword evidence="5" id="KW-0808">Transferase</keyword>
<feature type="domain" description="PAC" evidence="10">
    <location>
        <begin position="12"/>
        <end position="64"/>
    </location>
</feature>
<dbReference type="EC" id="2.7.13.3" evidence="3"/>
<dbReference type="InterPro" id="IPR001610">
    <property type="entry name" value="PAC"/>
</dbReference>
<keyword evidence="7" id="KW-0472">Membrane</keyword>
<dbReference type="Gene3D" id="3.30.450.20">
    <property type="entry name" value="PAS domain"/>
    <property type="match status" value="2"/>
</dbReference>